<evidence type="ECO:0000259" key="2">
    <source>
        <dbReference type="Pfam" id="PF07715"/>
    </source>
</evidence>
<keyword evidence="1" id="KW-0998">Cell outer membrane</keyword>
<keyword evidence="1" id="KW-0813">Transport</keyword>
<dbReference type="Gene3D" id="2.60.40.1120">
    <property type="entry name" value="Carboxypeptidase-like, regulatory domain"/>
    <property type="match status" value="1"/>
</dbReference>
<dbReference type="PATRIC" id="fig|927665.4.peg.1672"/>
<gene>
    <name evidence="3" type="ORF">HMPREF1535_01636</name>
</gene>
<dbReference type="NCBIfam" id="TIGR04056">
    <property type="entry name" value="OMP_RagA_SusC"/>
    <property type="match status" value="1"/>
</dbReference>
<dbReference type="Gene3D" id="2.170.130.10">
    <property type="entry name" value="TonB-dependent receptor, plug domain"/>
    <property type="match status" value="1"/>
</dbReference>
<dbReference type="HOGENOM" id="CLU_004317_0_2_10"/>
<protein>
    <submittedName>
        <fullName evidence="3">SusC/RagA family TonB-linked outer membrane protein</fullName>
    </submittedName>
</protein>
<evidence type="ECO:0000313" key="4">
    <source>
        <dbReference type="Proteomes" id="UP000033047"/>
    </source>
</evidence>
<dbReference type="SUPFAM" id="SSF49464">
    <property type="entry name" value="Carboxypeptidase regulatory domain-like"/>
    <property type="match status" value="1"/>
</dbReference>
<dbReference type="InterPro" id="IPR008969">
    <property type="entry name" value="CarboxyPept-like_regulatory"/>
</dbReference>
<comment type="similarity">
    <text evidence="1">Belongs to the TonB-dependent receptor family.</text>
</comment>
<comment type="subcellular location">
    <subcellularLocation>
        <location evidence="1">Cell outer membrane</location>
        <topology evidence="1">Multi-pass membrane protein</topology>
    </subcellularLocation>
</comment>
<dbReference type="InterPro" id="IPR023997">
    <property type="entry name" value="TonB-dep_OMP_SusC/RagA_CS"/>
</dbReference>
<dbReference type="PROSITE" id="PS52016">
    <property type="entry name" value="TONB_DEPENDENT_REC_3"/>
    <property type="match status" value="1"/>
</dbReference>
<dbReference type="InterPro" id="IPR039426">
    <property type="entry name" value="TonB-dep_rcpt-like"/>
</dbReference>
<dbReference type="NCBIfam" id="TIGR04057">
    <property type="entry name" value="SusC_RagA_signa"/>
    <property type="match status" value="1"/>
</dbReference>
<sequence>MSKVMKKNLLLLFNCVNYIELKHTIRIMKITTVLTLIAIFQLSATSLHSQNAKVSINRNNLPLKEFINEIERQTDYLFMYSEKEIDLQEQVQVNAKNKPVSKVLEEVFGNSEIAYNFNEGYISLRTKGASVQQKQKKITGVVSDNLGPVAGANIMIKGSTIGTVTDMDGRFTLEVPEQATLVISYIGFLPQEIQVGNKSEFAISLKEDTKLLDEVVVIGYGTTSAKKMVSAVTSVKGEKLQELPFNSVATTLQGRASGVIIQEHGSEPGAKPKVSIRGGGDPVYVIDGVISRDGWEFQTLNPDDIESISVLKDAASLAVYGSRAADGIIMVKTKEGRKGKTAITYSFNAQFSQPTFYPDKVDGYTFAVEQNNAGISDGFGPYSRYSEEVLETIKNQTNPYVYANTDWRDLVFNDFAPEYKHSLSMSGNAKDINYYLSLGALDQGSLYSTPDALSYKRYNVRSNINTTFDKIGLKVALNVNAAMEKRHAPSVGANGVHYNSLEPVTPAFNQDGTYTSLSHHPLAEMDERSGYNKEDGLFVNTQFIADWVLPWIQGLSLGTMLHYRLNSSHVKKFVARAPQYNTDGSEFIVSKPHLKEEAYFGEVYNLELNASYQKTFFEKHNIDAKAVFTVTENTGSDFWASRRDYLSSKVDQLFAGPSVGMQNSGKSEEGGRMGVVGRLKYDYDNRYYIEGSFRYDGSDNFAPGYRWGFFPSVAAAWDITEEPFFKALNLSNVNLLKIRASYGKTGTETDVERFGYLSTYSLKEDVICIGGKSLFGFSEGALVAPELLTWYTRNSLNYGLDYAFLNNRIKGNIDYFYYVTEGGLMSPKDRYTTPLGKDLPQIKSDSKHRREGFEFNAKWSDNVEDFTYEIGTNMTYYNNLWVKKADEKITDLKNPWKRVTHQTDHYKDLIYMANGLYHTPEQILNSARRLQSSETKLGDISYQDINGDGKIDSEDQIRYGMPTEPHFTYGVDFLLGYKGFTLSGLFYGTGKRNIIINNGYRMGEARVLFDKVQLDYWREDNQDASFPRTSLTSNVNGGNNQEKSTFWVKNASYLRLKNLTLGYDFKYSVLKNVPWISTCKINLTGTNLFTISGINDFQDPETEVDYAYYPFQRVYSLGVLIGF</sequence>
<dbReference type="EMBL" id="AQHV01000010">
    <property type="protein sequence ID" value="KKB56984.1"/>
    <property type="molecule type" value="Genomic_DNA"/>
</dbReference>
<proteinExistence type="inferred from homology"/>
<dbReference type="SUPFAM" id="SSF56935">
    <property type="entry name" value="Porins"/>
    <property type="match status" value="1"/>
</dbReference>
<comment type="caution">
    <text evidence="3">The sequence shown here is derived from an EMBL/GenBank/DDBJ whole genome shotgun (WGS) entry which is preliminary data.</text>
</comment>
<dbReference type="GO" id="GO:0009279">
    <property type="term" value="C:cell outer membrane"/>
    <property type="evidence" value="ECO:0007669"/>
    <property type="project" value="UniProtKB-SubCell"/>
</dbReference>
<dbReference type="Pfam" id="PF07715">
    <property type="entry name" value="Plug"/>
    <property type="match status" value="1"/>
</dbReference>
<reference evidence="3 4" key="1">
    <citation type="submission" date="2013-04" db="EMBL/GenBank/DDBJ databases">
        <title>The Genome Sequence of Parabacteroides goldsteinii DSM 19448.</title>
        <authorList>
            <consortium name="The Broad Institute Genomics Platform"/>
            <person name="Earl A."/>
            <person name="Ward D."/>
            <person name="Feldgarden M."/>
            <person name="Gevers D."/>
            <person name="Martens E."/>
            <person name="Sakamoto M."/>
            <person name="Benno Y."/>
            <person name="Song Y."/>
            <person name="Liu C."/>
            <person name="Lee J."/>
            <person name="Bolanos M."/>
            <person name="Vaisanen M.L."/>
            <person name="Finegold S.M."/>
            <person name="Walker B."/>
            <person name="Young S."/>
            <person name="Zeng Q."/>
            <person name="Gargeya S."/>
            <person name="Fitzgerald M."/>
            <person name="Haas B."/>
            <person name="Abouelleil A."/>
            <person name="Allen A.W."/>
            <person name="Alvarado L."/>
            <person name="Arachchi H.M."/>
            <person name="Berlin A.M."/>
            <person name="Chapman S.B."/>
            <person name="Gainer-Dewar J."/>
            <person name="Goldberg J."/>
            <person name="Griggs A."/>
            <person name="Gujja S."/>
            <person name="Hansen M."/>
            <person name="Howarth C."/>
            <person name="Imamovic A."/>
            <person name="Ireland A."/>
            <person name="Larimer J."/>
            <person name="McCowan C."/>
            <person name="Murphy C."/>
            <person name="Pearson M."/>
            <person name="Poon T.W."/>
            <person name="Priest M."/>
            <person name="Roberts A."/>
            <person name="Saif S."/>
            <person name="Shea T."/>
            <person name="Sisk P."/>
            <person name="Sykes S."/>
            <person name="Wortman J."/>
            <person name="Nusbaum C."/>
            <person name="Birren B."/>
        </authorList>
    </citation>
    <scope>NUCLEOTIDE SEQUENCE [LARGE SCALE GENOMIC DNA]</scope>
    <source>
        <strain evidence="3 4">DSM 19448</strain>
    </source>
</reference>
<accession>A0A0F5JGU0</accession>
<evidence type="ECO:0000313" key="3">
    <source>
        <dbReference type="EMBL" id="KKB56984.1"/>
    </source>
</evidence>
<dbReference type="Pfam" id="PF13715">
    <property type="entry name" value="CarbopepD_reg_2"/>
    <property type="match status" value="1"/>
</dbReference>
<evidence type="ECO:0000256" key="1">
    <source>
        <dbReference type="PROSITE-ProRule" id="PRU01360"/>
    </source>
</evidence>
<keyword evidence="1" id="KW-0472">Membrane</keyword>
<dbReference type="InterPro" id="IPR023996">
    <property type="entry name" value="TonB-dep_OMP_SusC/RagA"/>
</dbReference>
<organism evidence="3 4">
    <name type="scientific">Parabacteroides goldsteinii DSM 19448 = WAL 12034</name>
    <dbReference type="NCBI Taxonomy" id="927665"/>
    <lineage>
        <taxon>Bacteria</taxon>
        <taxon>Pseudomonadati</taxon>
        <taxon>Bacteroidota</taxon>
        <taxon>Bacteroidia</taxon>
        <taxon>Bacteroidales</taxon>
        <taxon>Tannerellaceae</taxon>
        <taxon>Parabacteroides</taxon>
    </lineage>
</organism>
<dbReference type="AlphaFoldDB" id="A0A0F5JGU0"/>
<keyword evidence="1" id="KW-1134">Transmembrane beta strand</keyword>
<dbReference type="Proteomes" id="UP000033047">
    <property type="component" value="Unassembled WGS sequence"/>
</dbReference>
<name>A0A0F5JGU0_9BACT</name>
<feature type="domain" description="TonB-dependent receptor plug" evidence="2">
    <location>
        <begin position="226"/>
        <end position="328"/>
    </location>
</feature>
<keyword evidence="1" id="KW-0812">Transmembrane</keyword>
<dbReference type="STRING" id="927665.HMPREF1535_01636"/>
<dbReference type="InterPro" id="IPR037066">
    <property type="entry name" value="Plug_dom_sf"/>
</dbReference>
<dbReference type="InterPro" id="IPR012910">
    <property type="entry name" value="Plug_dom"/>
</dbReference>